<dbReference type="AlphaFoldDB" id="A0A1S3D942"/>
<evidence type="ECO:0000313" key="13">
    <source>
        <dbReference type="Proteomes" id="UP000079169"/>
    </source>
</evidence>
<keyword evidence="10" id="KW-0966">Cell projection</keyword>
<dbReference type="PANTHER" id="PTHR14605">
    <property type="entry name" value="CHST5 PROTEIN"/>
    <property type="match status" value="1"/>
</dbReference>
<evidence type="ECO:0000256" key="3">
    <source>
        <dbReference type="ARBA" id="ARBA00015087"/>
    </source>
</evidence>
<dbReference type="GeneID" id="103513793"/>
<comment type="similarity">
    <text evidence="2">Belongs to the TMEM231 family.</text>
</comment>
<gene>
    <name evidence="14" type="primary">LOC103513793</name>
</gene>
<evidence type="ECO:0000256" key="7">
    <source>
        <dbReference type="ARBA" id="ARBA00023069"/>
    </source>
</evidence>
<dbReference type="GO" id="GO:0032880">
    <property type="term" value="P:regulation of protein localization"/>
    <property type="evidence" value="ECO:0007669"/>
    <property type="project" value="TreeGrafter"/>
</dbReference>
<protein>
    <recommendedName>
        <fullName evidence="3">Transmembrane protein 231</fullName>
    </recommendedName>
</protein>
<dbReference type="PANTHER" id="PTHR14605:SF1">
    <property type="entry name" value="TRANSMEMBRANE PROTEIN 231"/>
    <property type="match status" value="1"/>
</dbReference>
<keyword evidence="6 12" id="KW-1133">Transmembrane helix</keyword>
<evidence type="ECO:0000256" key="6">
    <source>
        <dbReference type="ARBA" id="ARBA00022989"/>
    </source>
</evidence>
<evidence type="ECO:0000256" key="12">
    <source>
        <dbReference type="SAM" id="Phobius"/>
    </source>
</evidence>
<feature type="transmembrane region" description="Helical" evidence="12">
    <location>
        <begin position="256"/>
        <end position="274"/>
    </location>
</feature>
<keyword evidence="4" id="KW-1003">Cell membrane</keyword>
<comment type="subcellular location">
    <subcellularLocation>
        <location evidence="1">Cell projection</location>
        <location evidence="1">Cilium membrane</location>
        <topology evidence="1">Multi-pass membrane protein</topology>
    </subcellularLocation>
</comment>
<dbReference type="GO" id="GO:0060271">
    <property type="term" value="P:cilium assembly"/>
    <property type="evidence" value="ECO:0007669"/>
    <property type="project" value="TreeGrafter"/>
</dbReference>
<evidence type="ECO:0000313" key="14">
    <source>
        <dbReference type="RefSeq" id="XP_008476862.1"/>
    </source>
</evidence>
<dbReference type="Proteomes" id="UP000079169">
    <property type="component" value="Unplaced"/>
</dbReference>
<evidence type="ECO:0000256" key="4">
    <source>
        <dbReference type="ARBA" id="ARBA00022475"/>
    </source>
</evidence>
<keyword evidence="5 12" id="KW-0812">Transmembrane</keyword>
<evidence type="ECO:0000256" key="5">
    <source>
        <dbReference type="ARBA" id="ARBA00022692"/>
    </source>
</evidence>
<keyword evidence="13" id="KW-1185">Reference proteome</keyword>
<evidence type="ECO:0000256" key="2">
    <source>
        <dbReference type="ARBA" id="ARBA00009082"/>
    </source>
</evidence>
<sequence>MVYNVFSIPVVYKYKAHFWSEASVLHLFLLGLNIVLPVVFLYETKDMWKKFDVYRESPSIEFQYRYLVLFESHHSNPLSCDSFNTGRYCQEFQVHESDLDRDDRADTLTVKIRTVLPASEPIYAVHVFLPIEYKITTVCWFQMEGLIMTSYTSFHPGSALEVFADLELHQKTPLPCTERDLTYNSSLLNENSKNELPKLLSEYSERNVITRLANEQFIWTKTSHNTNNSGFTSFTINMNLHYPQHEILYKTTFWQMIKWFLVQYLPVAAILFLICKRIRKFVFTNNVISTVQMIHSSKY</sequence>
<evidence type="ECO:0000256" key="11">
    <source>
        <dbReference type="ARBA" id="ARBA00024803"/>
    </source>
</evidence>
<dbReference type="RefSeq" id="XP_008476862.1">
    <property type="nucleotide sequence ID" value="XM_008478640.3"/>
</dbReference>
<evidence type="ECO:0000256" key="8">
    <source>
        <dbReference type="ARBA" id="ARBA00023136"/>
    </source>
</evidence>
<feature type="transmembrane region" description="Helical" evidence="12">
    <location>
        <begin position="24"/>
        <end position="42"/>
    </location>
</feature>
<dbReference type="KEGG" id="dci:103513793"/>
<dbReference type="GO" id="GO:0035869">
    <property type="term" value="C:ciliary transition zone"/>
    <property type="evidence" value="ECO:0007669"/>
    <property type="project" value="TreeGrafter"/>
</dbReference>
<dbReference type="PaxDb" id="121845-A0A1S3D942"/>
<keyword evidence="7" id="KW-0969">Cilium</keyword>
<dbReference type="STRING" id="121845.A0A1S3D942"/>
<organism evidence="13 14">
    <name type="scientific">Diaphorina citri</name>
    <name type="common">Asian citrus psyllid</name>
    <dbReference type="NCBI Taxonomy" id="121845"/>
    <lineage>
        <taxon>Eukaryota</taxon>
        <taxon>Metazoa</taxon>
        <taxon>Ecdysozoa</taxon>
        <taxon>Arthropoda</taxon>
        <taxon>Hexapoda</taxon>
        <taxon>Insecta</taxon>
        <taxon>Pterygota</taxon>
        <taxon>Neoptera</taxon>
        <taxon>Paraneoptera</taxon>
        <taxon>Hemiptera</taxon>
        <taxon>Sternorrhyncha</taxon>
        <taxon>Psylloidea</taxon>
        <taxon>Psyllidae</taxon>
        <taxon>Diaphorininae</taxon>
        <taxon>Diaphorina</taxon>
    </lineage>
</organism>
<reference evidence="14" key="1">
    <citation type="submission" date="2025-08" db="UniProtKB">
        <authorList>
            <consortium name="RefSeq"/>
        </authorList>
    </citation>
    <scope>IDENTIFICATION</scope>
</reference>
<proteinExistence type="inferred from homology"/>
<accession>A0A1S3D942</accession>
<dbReference type="InterPro" id="IPR019306">
    <property type="entry name" value="TMEM231"/>
</dbReference>
<dbReference type="Pfam" id="PF10149">
    <property type="entry name" value="TM231"/>
    <property type="match status" value="1"/>
</dbReference>
<keyword evidence="9" id="KW-0325">Glycoprotein</keyword>
<comment type="function">
    <text evidence="11">Transmembrane component of the tectonic-like complex, a complex localized at the transition zone of primary cilia and acting as a barrier that prevents diffusion of transmembrane proteins between the cilia and plasma membranes. Required for ciliogenesis and sonic hedgehog/SHH signaling.</text>
</comment>
<dbReference type="OMA" id="PALYTRY"/>
<evidence type="ECO:0000256" key="9">
    <source>
        <dbReference type="ARBA" id="ARBA00023180"/>
    </source>
</evidence>
<evidence type="ECO:0000256" key="1">
    <source>
        <dbReference type="ARBA" id="ARBA00004272"/>
    </source>
</evidence>
<evidence type="ECO:0000256" key="10">
    <source>
        <dbReference type="ARBA" id="ARBA00023273"/>
    </source>
</evidence>
<dbReference type="GO" id="GO:0060170">
    <property type="term" value="C:ciliary membrane"/>
    <property type="evidence" value="ECO:0007669"/>
    <property type="project" value="UniProtKB-SubCell"/>
</dbReference>
<keyword evidence="8 12" id="KW-0472">Membrane</keyword>
<name>A0A1S3D942_DIACI</name>